<feature type="region of interest" description="Disordered" evidence="1">
    <location>
        <begin position="38"/>
        <end position="70"/>
    </location>
</feature>
<reference evidence="3" key="1">
    <citation type="journal article" date="2013" name="Nat. Genet.">
        <title>The draft genomes of soft-shell turtle and green sea turtle yield insights into the development and evolution of the turtle-specific body plan.</title>
        <authorList>
            <person name="Wang Z."/>
            <person name="Pascual-Anaya J."/>
            <person name="Zadissa A."/>
            <person name="Li W."/>
            <person name="Niimura Y."/>
            <person name="Huang Z."/>
            <person name="Li C."/>
            <person name="White S."/>
            <person name="Xiong Z."/>
            <person name="Fang D."/>
            <person name="Wang B."/>
            <person name="Ming Y."/>
            <person name="Chen Y."/>
            <person name="Zheng Y."/>
            <person name="Kuraku S."/>
            <person name="Pignatelli M."/>
            <person name="Herrero J."/>
            <person name="Beal K."/>
            <person name="Nozawa M."/>
            <person name="Li Q."/>
            <person name="Wang J."/>
            <person name="Zhang H."/>
            <person name="Yu L."/>
            <person name="Shigenobu S."/>
            <person name="Wang J."/>
            <person name="Liu J."/>
            <person name="Flicek P."/>
            <person name="Searle S."/>
            <person name="Wang J."/>
            <person name="Kuratani S."/>
            <person name="Yin Y."/>
            <person name="Aken B."/>
            <person name="Zhang G."/>
            <person name="Irie N."/>
        </authorList>
    </citation>
    <scope>NUCLEOTIDE SEQUENCE [LARGE SCALE GENOMIC DNA]</scope>
</reference>
<name>M7BP91_CHEMY</name>
<evidence type="ECO:0000313" key="3">
    <source>
        <dbReference type="Proteomes" id="UP000031443"/>
    </source>
</evidence>
<sequence>MGVGGWDAGGGSGALEPEAAHLDSAACHYPARARSWSPKPLGQNLLLHHSRAEAQSLSPTAPGKVSPKGGRAQLLLAAPEINTKEGHPGATGRGQYFAPSPGGCDHKKNPWWPHEATVAAFEKRYANTICIGAYRNNGQTQ</sequence>
<proteinExistence type="predicted"/>
<evidence type="ECO:0000256" key="1">
    <source>
        <dbReference type="SAM" id="MobiDB-lite"/>
    </source>
</evidence>
<evidence type="ECO:0000313" key="2">
    <source>
        <dbReference type="EMBL" id="EMP37530.1"/>
    </source>
</evidence>
<accession>M7BP91</accession>
<dbReference type="EMBL" id="KB521916">
    <property type="protein sequence ID" value="EMP37530.1"/>
    <property type="molecule type" value="Genomic_DNA"/>
</dbReference>
<dbReference type="AlphaFoldDB" id="M7BP91"/>
<protein>
    <submittedName>
        <fullName evidence="2">Uncharacterized protein</fullName>
    </submittedName>
</protein>
<dbReference type="Proteomes" id="UP000031443">
    <property type="component" value="Unassembled WGS sequence"/>
</dbReference>
<keyword evidence="3" id="KW-1185">Reference proteome</keyword>
<organism evidence="2 3">
    <name type="scientific">Chelonia mydas</name>
    <name type="common">Green sea-turtle</name>
    <name type="synonym">Chelonia agassizi</name>
    <dbReference type="NCBI Taxonomy" id="8469"/>
    <lineage>
        <taxon>Eukaryota</taxon>
        <taxon>Metazoa</taxon>
        <taxon>Chordata</taxon>
        <taxon>Craniata</taxon>
        <taxon>Vertebrata</taxon>
        <taxon>Euteleostomi</taxon>
        <taxon>Archelosauria</taxon>
        <taxon>Testudinata</taxon>
        <taxon>Testudines</taxon>
        <taxon>Cryptodira</taxon>
        <taxon>Durocryptodira</taxon>
        <taxon>Americhelydia</taxon>
        <taxon>Chelonioidea</taxon>
        <taxon>Cheloniidae</taxon>
        <taxon>Chelonia</taxon>
    </lineage>
</organism>
<gene>
    <name evidence="2" type="ORF">UY3_05244</name>
</gene>